<dbReference type="RefSeq" id="WP_319953003.1">
    <property type="nucleotide sequence ID" value="NZ_JAXAVX010000001.1"/>
</dbReference>
<protein>
    <submittedName>
        <fullName evidence="1">Uncharacterized protein</fullName>
    </submittedName>
</protein>
<dbReference type="EMBL" id="JAXAVX010000001">
    <property type="protein sequence ID" value="MDX8150861.1"/>
    <property type="molecule type" value="Genomic_DNA"/>
</dbReference>
<evidence type="ECO:0000313" key="1">
    <source>
        <dbReference type="EMBL" id="MDX8150861.1"/>
    </source>
</evidence>
<gene>
    <name evidence="1" type="ORF">SK069_04575</name>
</gene>
<name>A0ABU4VGC1_9ACTN</name>
<sequence length="101" mass="11641">MRLPLRRTKHVAARRAVPWLLVLDLLRESRDHWNTQLTPRERKRVTALLKQSKGVPTRLTAKEQDELKELALKLDLKQFGKRAAITAAGAKITGRGGRRRR</sequence>
<dbReference type="Proteomes" id="UP001277761">
    <property type="component" value="Unassembled WGS sequence"/>
</dbReference>
<reference evidence="1 2" key="1">
    <citation type="submission" date="2023-11" db="EMBL/GenBank/DDBJ databases">
        <authorList>
            <person name="Xu M."/>
            <person name="Jiang T."/>
        </authorList>
    </citation>
    <scope>NUCLEOTIDE SEQUENCE [LARGE SCALE GENOMIC DNA]</scope>
    <source>
        <strain evidence="1 2">SD</strain>
    </source>
</reference>
<keyword evidence="2" id="KW-1185">Reference proteome</keyword>
<comment type="caution">
    <text evidence="1">The sequence shown here is derived from an EMBL/GenBank/DDBJ whole genome shotgun (WGS) entry which is preliminary data.</text>
</comment>
<evidence type="ECO:0000313" key="2">
    <source>
        <dbReference type="Proteomes" id="UP001277761"/>
    </source>
</evidence>
<proteinExistence type="predicted"/>
<accession>A0ABU4VGC1</accession>
<organism evidence="1 2">
    <name type="scientific">Patulibacter brassicae</name>
    <dbReference type="NCBI Taxonomy" id="1705717"/>
    <lineage>
        <taxon>Bacteria</taxon>
        <taxon>Bacillati</taxon>
        <taxon>Actinomycetota</taxon>
        <taxon>Thermoleophilia</taxon>
        <taxon>Solirubrobacterales</taxon>
        <taxon>Patulibacteraceae</taxon>
        <taxon>Patulibacter</taxon>
    </lineage>
</organism>